<proteinExistence type="predicted"/>
<reference evidence="2" key="2">
    <citation type="journal article" date="2009" name="Genome Res.">
        <title>Comparative genomic analyses of the human fungal pathogens Coccidioides and their relatives.</title>
        <authorList>
            <person name="Sharpton T.J."/>
            <person name="Stajich J.E."/>
            <person name="Rounsley S.D."/>
            <person name="Gardner M.J."/>
            <person name="Wortman J.R."/>
            <person name="Jordar V.S."/>
            <person name="Maiti R."/>
            <person name="Kodira C.D."/>
            <person name="Neafsey D.E."/>
            <person name="Zeng Q."/>
            <person name="Hung C.-Y."/>
            <person name="McMahan C."/>
            <person name="Muszewska A."/>
            <person name="Grynberg M."/>
            <person name="Mandel M.A."/>
            <person name="Kellner E.M."/>
            <person name="Barker B.M."/>
            <person name="Galgiani J.N."/>
            <person name="Orbach M.J."/>
            <person name="Kirkland T.N."/>
            <person name="Cole G.T."/>
            <person name="Henn M.R."/>
            <person name="Birren B.W."/>
            <person name="Taylor J.W."/>
        </authorList>
    </citation>
    <scope>NUCLEOTIDE SEQUENCE [LARGE SCALE GENOMIC DNA]</scope>
    <source>
        <strain evidence="2">RMSCC 3488</strain>
    </source>
</reference>
<evidence type="ECO:0000313" key="1">
    <source>
        <dbReference type="EMBL" id="KMM71822.1"/>
    </source>
</evidence>
<reference evidence="2" key="3">
    <citation type="journal article" date="2010" name="Genome Res.">
        <title>Population genomic sequencing of Coccidioides fungi reveals recent hybridization and transposon control.</title>
        <authorList>
            <person name="Neafsey D.E."/>
            <person name="Barker B.M."/>
            <person name="Sharpton T.J."/>
            <person name="Stajich J.E."/>
            <person name="Park D.J."/>
            <person name="Whiston E."/>
            <person name="Hung C.-Y."/>
            <person name="McMahan C."/>
            <person name="White J."/>
            <person name="Sykes S."/>
            <person name="Heiman D."/>
            <person name="Young S."/>
            <person name="Zeng Q."/>
            <person name="Abouelleil A."/>
            <person name="Aftuck L."/>
            <person name="Bessette D."/>
            <person name="Brown A."/>
            <person name="FitzGerald M."/>
            <person name="Lui A."/>
            <person name="Macdonald J.P."/>
            <person name="Priest M."/>
            <person name="Orbach M.J."/>
            <person name="Galgiani J.N."/>
            <person name="Kirkland T.N."/>
            <person name="Cole G.T."/>
            <person name="Birren B.W."/>
            <person name="Henn M.R."/>
            <person name="Taylor J.W."/>
            <person name="Rounsley S.D."/>
        </authorList>
    </citation>
    <scope>NUCLEOTIDE SEQUENCE [LARGE SCALE GENOMIC DNA]</scope>
    <source>
        <strain evidence="2">RMSCC 3488</strain>
    </source>
</reference>
<name>A0A0J6IIW7_COCPO</name>
<dbReference type="AlphaFoldDB" id="A0A0J6IIW7"/>
<dbReference type="VEuPathDB" id="FungiDB:CPAG_08123"/>
<protein>
    <submittedName>
        <fullName evidence="1">Uncharacterized protein</fullName>
    </submittedName>
</protein>
<evidence type="ECO:0000313" key="2">
    <source>
        <dbReference type="Proteomes" id="UP000054567"/>
    </source>
</evidence>
<accession>A0A0J6IIW7</accession>
<dbReference type="Proteomes" id="UP000054567">
    <property type="component" value="Unassembled WGS sequence"/>
</dbReference>
<gene>
    <name evidence="1" type="ORF">CPAG_08123</name>
</gene>
<organism evidence="1 2">
    <name type="scientific">Coccidioides posadasii RMSCC 3488</name>
    <dbReference type="NCBI Taxonomy" id="454284"/>
    <lineage>
        <taxon>Eukaryota</taxon>
        <taxon>Fungi</taxon>
        <taxon>Dikarya</taxon>
        <taxon>Ascomycota</taxon>
        <taxon>Pezizomycotina</taxon>
        <taxon>Eurotiomycetes</taxon>
        <taxon>Eurotiomycetidae</taxon>
        <taxon>Onygenales</taxon>
        <taxon>Onygenaceae</taxon>
        <taxon>Coccidioides</taxon>
    </lineage>
</organism>
<sequence length="116" mass="12525">MPGGNDALTAIGKKQPDRAGLVNVARDRGSKKARLLRFRKSPQAQIIRLPDLGMIGGVAAVTPAQPMRQLARETPKAKPNSSPPPRLSWLTQVTWKKLTVGIAVVDLDRVVVNDPS</sequence>
<reference evidence="1 2" key="1">
    <citation type="submission" date="2007-06" db="EMBL/GenBank/DDBJ databases">
        <title>The Genome Sequence of Coccidioides posadasii RMSCC_3488.</title>
        <authorList>
            <consortium name="Coccidioides Genome Resources Consortium"/>
            <consortium name="The Broad Institute Genome Sequencing Platform"/>
            <person name="Henn M.R."/>
            <person name="Sykes S."/>
            <person name="Young S."/>
            <person name="Jaffe D."/>
            <person name="Berlin A."/>
            <person name="Alvarez P."/>
            <person name="Butler J."/>
            <person name="Gnerre S."/>
            <person name="Grabherr M."/>
            <person name="Mauceli E."/>
            <person name="Brockman W."/>
            <person name="Kodira C."/>
            <person name="Alvarado L."/>
            <person name="Zeng Q."/>
            <person name="Crawford M."/>
            <person name="Antoine C."/>
            <person name="Devon K."/>
            <person name="Galgiani J."/>
            <person name="Orsborn K."/>
            <person name="Lewis M.L."/>
            <person name="Nusbaum C."/>
            <person name="Galagan J."/>
            <person name="Birren B."/>
        </authorList>
    </citation>
    <scope>NUCLEOTIDE SEQUENCE [LARGE SCALE GENOMIC DNA]</scope>
    <source>
        <strain evidence="1 2">RMSCC 3488</strain>
    </source>
</reference>
<dbReference type="EMBL" id="DS268113">
    <property type="protein sequence ID" value="KMM71822.1"/>
    <property type="molecule type" value="Genomic_DNA"/>
</dbReference>